<keyword evidence="2" id="KW-0805">Transcription regulation</keyword>
<dbReference type="PROSITE" id="PS50931">
    <property type="entry name" value="HTH_LYSR"/>
    <property type="match status" value="1"/>
</dbReference>
<dbReference type="InterPro" id="IPR005119">
    <property type="entry name" value="LysR_subst-bd"/>
</dbReference>
<gene>
    <name evidence="6" type="ORF">PBT88_16580</name>
</gene>
<keyword evidence="3" id="KW-0238">DNA-binding</keyword>
<proteinExistence type="inferred from homology"/>
<dbReference type="Gene3D" id="1.10.10.10">
    <property type="entry name" value="Winged helix-like DNA-binding domain superfamily/Winged helix DNA-binding domain"/>
    <property type="match status" value="1"/>
</dbReference>
<dbReference type="InterPro" id="IPR036388">
    <property type="entry name" value="WH-like_DNA-bd_sf"/>
</dbReference>
<reference evidence="6 7" key="1">
    <citation type="submission" date="2022-12" db="EMBL/GenBank/DDBJ databases">
        <title>Sphingomonas abieness sp. nov., an endophytic bacterium isolated from Abies koreana.</title>
        <authorList>
            <person name="Jiang L."/>
            <person name="Lee J."/>
        </authorList>
    </citation>
    <scope>NUCLEOTIDE SEQUENCE [LARGE SCALE GENOMIC DNA]</scope>
    <source>
        <strain evidence="7">PAMB 00755</strain>
    </source>
</reference>
<evidence type="ECO:0000256" key="4">
    <source>
        <dbReference type="ARBA" id="ARBA00023163"/>
    </source>
</evidence>
<keyword evidence="4" id="KW-0804">Transcription</keyword>
<dbReference type="Gene3D" id="3.40.190.290">
    <property type="match status" value="1"/>
</dbReference>
<dbReference type="SUPFAM" id="SSF53850">
    <property type="entry name" value="Periplasmic binding protein-like II"/>
    <property type="match status" value="1"/>
</dbReference>
<dbReference type="RefSeq" id="WP_270076414.1">
    <property type="nucleotide sequence ID" value="NZ_CP115174.1"/>
</dbReference>
<evidence type="ECO:0000256" key="2">
    <source>
        <dbReference type="ARBA" id="ARBA00023015"/>
    </source>
</evidence>
<organism evidence="6 7">
    <name type="scientific">Sphingomonas abietis</name>
    <dbReference type="NCBI Taxonomy" id="3012344"/>
    <lineage>
        <taxon>Bacteria</taxon>
        <taxon>Pseudomonadati</taxon>
        <taxon>Pseudomonadota</taxon>
        <taxon>Alphaproteobacteria</taxon>
        <taxon>Sphingomonadales</taxon>
        <taxon>Sphingomonadaceae</taxon>
        <taxon>Sphingomonas</taxon>
    </lineage>
</organism>
<dbReference type="Pfam" id="PF00126">
    <property type="entry name" value="HTH_1"/>
    <property type="match status" value="1"/>
</dbReference>
<accession>A0ABY7NMQ5</accession>
<dbReference type="Pfam" id="PF03466">
    <property type="entry name" value="LysR_substrate"/>
    <property type="match status" value="1"/>
</dbReference>
<dbReference type="EMBL" id="CP115174">
    <property type="protein sequence ID" value="WBO21766.1"/>
    <property type="molecule type" value="Genomic_DNA"/>
</dbReference>
<dbReference type="InterPro" id="IPR058163">
    <property type="entry name" value="LysR-type_TF_proteobact-type"/>
</dbReference>
<keyword evidence="7" id="KW-1185">Reference proteome</keyword>
<evidence type="ECO:0000256" key="3">
    <source>
        <dbReference type="ARBA" id="ARBA00023125"/>
    </source>
</evidence>
<dbReference type="InterPro" id="IPR036390">
    <property type="entry name" value="WH_DNA-bd_sf"/>
</dbReference>
<name>A0ABY7NMQ5_9SPHN</name>
<sequence>MRVFTRIVETGSFSEAGRRLHMTASAVGKMVGRIETRLGVRLIERSTRRLSLTDAGQLYHDRCFEILQEMDDLDNVIASGGAEISGTIRISASVGYGIYELEPLLPEFWAQHPKVTIDLSLSDEVVDLYLERTDLAFRVGTLSVSNLVATKLGRSPRIIVGSPDYLARHGVPRTIAELDAHNCLGFNFRRSVASWPLEENGRAIDRAVSGNFLANSGEGVRRMAVHGVGLARIGQFHAAEDIKAGRLVRVLEGAAPRQFEEVFAVHTGGPSMSPRLRTFLDFVTPRLRASLACD</sequence>
<evidence type="ECO:0000313" key="7">
    <source>
        <dbReference type="Proteomes" id="UP001210865"/>
    </source>
</evidence>
<protein>
    <submittedName>
        <fullName evidence="6">LysR family transcriptional regulator</fullName>
    </submittedName>
</protein>
<dbReference type="Proteomes" id="UP001210865">
    <property type="component" value="Chromosome"/>
</dbReference>
<dbReference type="PANTHER" id="PTHR30537:SF71">
    <property type="entry name" value="TRANSCRIPTIONAL REGULATORY PROTEIN"/>
    <property type="match status" value="1"/>
</dbReference>
<comment type="similarity">
    <text evidence="1">Belongs to the LysR transcriptional regulatory family.</text>
</comment>
<evidence type="ECO:0000256" key="1">
    <source>
        <dbReference type="ARBA" id="ARBA00009437"/>
    </source>
</evidence>
<dbReference type="InterPro" id="IPR000847">
    <property type="entry name" value="LysR_HTH_N"/>
</dbReference>
<feature type="domain" description="HTH lysR-type" evidence="5">
    <location>
        <begin position="1"/>
        <end position="53"/>
    </location>
</feature>
<evidence type="ECO:0000313" key="6">
    <source>
        <dbReference type="EMBL" id="WBO21766.1"/>
    </source>
</evidence>
<dbReference type="SUPFAM" id="SSF46785">
    <property type="entry name" value="Winged helix' DNA-binding domain"/>
    <property type="match status" value="1"/>
</dbReference>
<dbReference type="PANTHER" id="PTHR30537">
    <property type="entry name" value="HTH-TYPE TRANSCRIPTIONAL REGULATOR"/>
    <property type="match status" value="1"/>
</dbReference>
<evidence type="ECO:0000259" key="5">
    <source>
        <dbReference type="PROSITE" id="PS50931"/>
    </source>
</evidence>